<dbReference type="PANTHER" id="PTHR13799">
    <property type="entry name" value="NGG1 INTERACTING FACTOR 3"/>
    <property type="match status" value="1"/>
</dbReference>
<feature type="binding site" evidence="3">
    <location>
        <position position="62"/>
    </location>
    <ligand>
        <name>a divalent metal cation</name>
        <dbReference type="ChEBI" id="CHEBI:60240"/>
        <label>1</label>
    </ligand>
</feature>
<dbReference type="KEGG" id="mmil:sm9_0393"/>
<organism evidence="4 5">
    <name type="scientific">Methanobrevibacter millerae</name>
    <dbReference type="NCBI Taxonomy" id="230361"/>
    <lineage>
        <taxon>Archaea</taxon>
        <taxon>Methanobacteriati</taxon>
        <taxon>Methanobacteriota</taxon>
        <taxon>Methanomada group</taxon>
        <taxon>Methanobacteria</taxon>
        <taxon>Methanobacteriales</taxon>
        <taxon>Methanobacteriaceae</taxon>
        <taxon>Methanobrevibacter</taxon>
    </lineage>
</organism>
<name>A0A0U2TQG1_9EURY</name>
<evidence type="ECO:0000256" key="2">
    <source>
        <dbReference type="ARBA" id="ARBA00022723"/>
    </source>
</evidence>
<reference evidence="4 5" key="1">
    <citation type="submission" date="2015-04" db="EMBL/GenBank/DDBJ databases">
        <title>The complete genome sequence of the rumen methanogen Methanobrevibacter millerae SM9.</title>
        <authorList>
            <person name="Leahy S.C."/>
            <person name="Kelly W.J."/>
            <person name="Pacheco D.M."/>
            <person name="Li D."/>
            <person name="Altermann E."/>
            <person name="Attwood G.T."/>
        </authorList>
    </citation>
    <scope>NUCLEOTIDE SEQUENCE [LARGE SCALE GENOMIC DNA]</scope>
    <source>
        <strain evidence="4 5">SM9</strain>
    </source>
</reference>
<dbReference type="PATRIC" id="fig|230361.4.peg.406"/>
<dbReference type="GO" id="GO:0005737">
    <property type="term" value="C:cytoplasm"/>
    <property type="evidence" value="ECO:0007669"/>
    <property type="project" value="TreeGrafter"/>
</dbReference>
<dbReference type="OrthoDB" id="85198at2157"/>
<dbReference type="Gene3D" id="3.40.1390.30">
    <property type="entry name" value="NIF3 (NGG1p interacting factor 3)-like"/>
    <property type="match status" value="2"/>
</dbReference>
<dbReference type="AlphaFoldDB" id="A0A0U2TQG1"/>
<dbReference type="PANTHER" id="PTHR13799:SF14">
    <property type="entry name" value="GTP CYCLOHYDROLASE 1 TYPE 2 HOMOLOG"/>
    <property type="match status" value="1"/>
</dbReference>
<keyword evidence="5" id="KW-1185">Reference proteome</keyword>
<evidence type="ECO:0000313" key="4">
    <source>
        <dbReference type="EMBL" id="ALT68195.1"/>
    </source>
</evidence>
<dbReference type="GeneID" id="26735368"/>
<keyword evidence="2 3" id="KW-0479">Metal-binding</keyword>
<dbReference type="Pfam" id="PF01784">
    <property type="entry name" value="DUF34_NIF3"/>
    <property type="match status" value="2"/>
</dbReference>
<protein>
    <submittedName>
        <fullName evidence="4">NIF3 family protein HcgD</fullName>
    </submittedName>
</protein>
<feature type="binding site" evidence="3">
    <location>
        <position position="81"/>
    </location>
    <ligand>
        <name>a divalent metal cation</name>
        <dbReference type="ChEBI" id="CHEBI:60240"/>
        <label>1</label>
    </ligand>
</feature>
<sequence length="232" mass="26528">MKLNEIIKFLDDEMPRDLALSNDNIGFMGDYDLNQDIKSIKIFMDLYPKDDNFDENTLIITHHPTLFTPKTPTFTIHSNWDIIKGGANEALANKLNLEIVESFDKKTNIGRICKSDYKFNEIKEIILDNFHDVNIVNKPKNDKPIKKIGIISGFGLKNPDYIKMAKENNLDILISGDLTQETAILAINLDLTLIDLGHHNSEIPGLYYLKKIIEKLDIDCEVIDKNPINKLQ</sequence>
<dbReference type="EMBL" id="CP011266">
    <property type="protein sequence ID" value="ALT68195.1"/>
    <property type="molecule type" value="Genomic_DNA"/>
</dbReference>
<feature type="binding site" evidence="3">
    <location>
        <position position="202"/>
    </location>
    <ligand>
        <name>a divalent metal cation</name>
        <dbReference type="ChEBI" id="CHEBI:60240"/>
        <label>1</label>
    </ligand>
</feature>
<dbReference type="InterPro" id="IPR036069">
    <property type="entry name" value="DUF34/NIF3_sf"/>
</dbReference>
<dbReference type="InterPro" id="IPR002678">
    <property type="entry name" value="DUF34/NIF3"/>
</dbReference>
<accession>A0A0U2TQG1</accession>
<proteinExistence type="inferred from homology"/>
<dbReference type="GO" id="GO:0046872">
    <property type="term" value="F:metal ion binding"/>
    <property type="evidence" value="ECO:0007669"/>
    <property type="project" value="UniProtKB-KW"/>
</dbReference>
<dbReference type="RefSeq" id="WP_058738538.1">
    <property type="nucleotide sequence ID" value="NZ_CP011266.1"/>
</dbReference>
<feature type="binding site" evidence="3">
    <location>
        <position position="198"/>
    </location>
    <ligand>
        <name>a divalent metal cation</name>
        <dbReference type="ChEBI" id="CHEBI:60240"/>
        <label>1</label>
    </ligand>
</feature>
<dbReference type="Proteomes" id="UP000067738">
    <property type="component" value="Chromosome"/>
</dbReference>
<evidence type="ECO:0000256" key="1">
    <source>
        <dbReference type="ARBA" id="ARBA00006964"/>
    </source>
</evidence>
<evidence type="ECO:0000256" key="3">
    <source>
        <dbReference type="PIRSR" id="PIRSR602678-1"/>
    </source>
</evidence>
<comment type="similarity">
    <text evidence="1">Belongs to the GTP cyclohydrolase I type 2/NIF3 family.</text>
</comment>
<evidence type="ECO:0000313" key="5">
    <source>
        <dbReference type="Proteomes" id="UP000067738"/>
    </source>
</evidence>
<feature type="binding site" evidence="3">
    <location>
        <position position="63"/>
    </location>
    <ligand>
        <name>a divalent metal cation</name>
        <dbReference type="ChEBI" id="CHEBI:60240"/>
        <label>1</label>
    </ligand>
</feature>
<dbReference type="SUPFAM" id="SSF102705">
    <property type="entry name" value="NIF3 (NGG1p interacting factor 3)-like"/>
    <property type="match status" value="1"/>
</dbReference>
<gene>
    <name evidence="4" type="primary">hcgD</name>
    <name evidence="4" type="ORF">sm9_0393</name>
</gene>